<evidence type="ECO:0000313" key="3">
    <source>
        <dbReference type="Ensembl" id="ENSACAP00000016051.4"/>
    </source>
</evidence>
<reference evidence="3" key="1">
    <citation type="submission" date="2009-12" db="EMBL/GenBank/DDBJ databases">
        <title>The Genome Sequence of Anolis carolinensis (Green Anole Lizard).</title>
        <authorList>
            <consortium name="The Genome Sequencing Platform"/>
            <person name="Di Palma F."/>
            <person name="Alfoldi J."/>
            <person name="Heiman D."/>
            <person name="Young S."/>
            <person name="Grabherr M."/>
            <person name="Johnson J."/>
            <person name="Lander E.S."/>
            <person name="Lindblad-Toh K."/>
        </authorList>
    </citation>
    <scope>NUCLEOTIDE SEQUENCE [LARGE SCALE GENOMIC DNA]</scope>
    <source>
        <strain evidence="3">JBL SC #1</strain>
    </source>
</reference>
<dbReference type="HOGENOM" id="CLU_043601_0_0_1"/>
<dbReference type="Ensembl" id="ENSACAT00000016371.4">
    <property type="protein sequence ID" value="ENSACAP00000016051.4"/>
    <property type="gene ID" value="ENSACAG00000016332.4"/>
</dbReference>
<dbReference type="Pfam" id="PF12576">
    <property type="entry name" value="DUF3754"/>
    <property type="match status" value="1"/>
</dbReference>
<proteinExistence type="predicted"/>
<name>H9GN45_ANOCA</name>
<dbReference type="GeneTree" id="ENSGT00940000154315"/>
<dbReference type="PANTHER" id="PTHR16095">
    <property type="entry name" value="TRANSMEMBRANE PROTEIN 143 FAMILY MEMBER"/>
    <property type="match status" value="1"/>
</dbReference>
<dbReference type="eggNOG" id="ENOG502QR4I">
    <property type="taxonomic scope" value="Eukaryota"/>
</dbReference>
<dbReference type="GO" id="GO:0005739">
    <property type="term" value="C:mitochondrion"/>
    <property type="evidence" value="ECO:0000318"/>
    <property type="project" value="GO_Central"/>
</dbReference>
<reference evidence="3" key="3">
    <citation type="submission" date="2025-09" db="UniProtKB">
        <authorList>
            <consortium name="Ensembl"/>
        </authorList>
    </citation>
    <scope>IDENTIFICATION</scope>
</reference>
<accession>H9GN45</accession>
<dbReference type="InParanoid" id="H9GN45"/>
<sequence length="464" mass="52920">MTGAPACKLRSIIKRTLATGAKYFETLLFSDSFDLWTFLEMLCLARLALGAGVITLPSRGKASMAAKMVKYRKMWKPTEPQDWAVDYRERYIPFSKDQLVDALVKEFHSSSRTDRESFLSFVSHVDSSLLRHYHAVRDQLTILYTPINPDRDTLQELSLTDAERLALEQEVLAKMEPLLDQANFNRLSDETLAYALVVHHPQDIVQVTVNLDQYEYMRFWALGQRMGPLRVSTTIPLPKKGFFGTTRIPADRLYFKRVVVAARIKNAHLMLKCFKDIPLEGLEQLLPAVKVRTSIFYRALLNTMLIVSGLAVFVNVGMVVLSDLKIGTTTLLIFFAALMAFRAWKVFGQRRNIHSLELVHMLYYRSTSNNSEFLDALTLRAQEEHAKEVILAHSFLLQLQQQNQKALLRNPDSKTVEWLREEVEAWLHLKAGLHVTFCAERACKHLRELGVGGAGPPTCRPKPV</sequence>
<protein>
    <submittedName>
        <fullName evidence="3">Transmembrane protein 143</fullName>
    </submittedName>
</protein>
<feature type="transmembrane region" description="Helical" evidence="2">
    <location>
        <begin position="326"/>
        <end position="344"/>
    </location>
</feature>
<feature type="transmembrane region" description="Helical" evidence="2">
    <location>
        <begin position="35"/>
        <end position="58"/>
    </location>
</feature>
<feature type="transmembrane region" description="Helical" evidence="2">
    <location>
        <begin position="299"/>
        <end position="320"/>
    </location>
</feature>
<dbReference type="Proteomes" id="UP000001646">
    <property type="component" value="Unplaced"/>
</dbReference>
<dbReference type="PANTHER" id="PTHR16095:SF10">
    <property type="entry name" value="TRANSMEMBRANE PROTEIN 143"/>
    <property type="match status" value="1"/>
</dbReference>
<evidence type="ECO:0000256" key="2">
    <source>
        <dbReference type="SAM" id="Phobius"/>
    </source>
</evidence>
<organism evidence="3 4">
    <name type="scientific">Anolis carolinensis</name>
    <name type="common">Green anole</name>
    <name type="synonym">American chameleon</name>
    <dbReference type="NCBI Taxonomy" id="28377"/>
    <lineage>
        <taxon>Eukaryota</taxon>
        <taxon>Metazoa</taxon>
        <taxon>Chordata</taxon>
        <taxon>Craniata</taxon>
        <taxon>Vertebrata</taxon>
        <taxon>Euteleostomi</taxon>
        <taxon>Lepidosauria</taxon>
        <taxon>Squamata</taxon>
        <taxon>Bifurcata</taxon>
        <taxon>Unidentata</taxon>
        <taxon>Episquamata</taxon>
        <taxon>Toxicofera</taxon>
        <taxon>Iguania</taxon>
        <taxon>Dactyloidae</taxon>
        <taxon>Anolis</taxon>
    </lineage>
</organism>
<gene>
    <name evidence="3" type="primary">TMEM143</name>
</gene>
<evidence type="ECO:0000313" key="4">
    <source>
        <dbReference type="Proteomes" id="UP000001646"/>
    </source>
</evidence>
<reference evidence="3" key="2">
    <citation type="submission" date="2025-08" db="UniProtKB">
        <authorList>
            <consortium name="Ensembl"/>
        </authorList>
    </citation>
    <scope>IDENTIFICATION</scope>
</reference>
<keyword evidence="2" id="KW-0472">Membrane</keyword>
<dbReference type="Bgee" id="ENSACAG00000016332">
    <property type="expression patterns" value="Expressed in skeletal muscle tissue and 9 other cell types or tissues"/>
</dbReference>
<keyword evidence="2" id="KW-0812">Transmembrane</keyword>
<keyword evidence="4" id="KW-1185">Reference proteome</keyword>
<evidence type="ECO:0000256" key="1">
    <source>
        <dbReference type="ARBA" id="ARBA00022553"/>
    </source>
</evidence>
<dbReference type="AlphaFoldDB" id="H9GN45"/>
<keyword evidence="2" id="KW-1133">Transmembrane helix</keyword>
<dbReference type="InterPro" id="IPR022227">
    <property type="entry name" value="DUF3754"/>
</dbReference>
<keyword evidence="1" id="KW-0597">Phosphoprotein</keyword>